<sequence>GRAALRLKPSSDLVIDASVTASNIKGGINDAYAGLAPYTTAAYNHAYATRTVVTGIAAQNIPEGSRVPYAPRIAATVNASYYVP</sequence>
<dbReference type="EMBL" id="EQ978257">
    <property type="protein sequence ID" value="EEF26065.1"/>
    <property type="molecule type" value="Genomic_DNA"/>
</dbReference>
<protein>
    <submittedName>
        <fullName evidence="1">Uncharacterized protein</fullName>
    </submittedName>
</protein>
<dbReference type="InParanoid" id="B9TDJ9"/>
<proteinExistence type="predicted"/>
<dbReference type="AlphaFoldDB" id="B9TDJ9"/>
<evidence type="ECO:0000313" key="1">
    <source>
        <dbReference type="EMBL" id="EEF26065.1"/>
    </source>
</evidence>
<evidence type="ECO:0000313" key="2">
    <source>
        <dbReference type="Proteomes" id="UP000008311"/>
    </source>
</evidence>
<organism evidence="1 2">
    <name type="scientific">Ricinus communis</name>
    <name type="common">Castor bean</name>
    <dbReference type="NCBI Taxonomy" id="3988"/>
    <lineage>
        <taxon>Eukaryota</taxon>
        <taxon>Viridiplantae</taxon>
        <taxon>Streptophyta</taxon>
        <taxon>Embryophyta</taxon>
        <taxon>Tracheophyta</taxon>
        <taxon>Spermatophyta</taxon>
        <taxon>Magnoliopsida</taxon>
        <taxon>eudicotyledons</taxon>
        <taxon>Gunneridae</taxon>
        <taxon>Pentapetalae</taxon>
        <taxon>rosids</taxon>
        <taxon>fabids</taxon>
        <taxon>Malpighiales</taxon>
        <taxon>Euphorbiaceae</taxon>
        <taxon>Acalyphoideae</taxon>
        <taxon>Acalypheae</taxon>
        <taxon>Ricinus</taxon>
    </lineage>
</organism>
<feature type="non-terminal residue" evidence="1">
    <location>
        <position position="1"/>
    </location>
</feature>
<reference evidence="2" key="1">
    <citation type="journal article" date="2010" name="Nat. Biotechnol.">
        <title>Draft genome sequence of the oilseed species Ricinus communis.</title>
        <authorList>
            <person name="Chan A.P."/>
            <person name="Crabtree J."/>
            <person name="Zhao Q."/>
            <person name="Lorenzi H."/>
            <person name="Orvis J."/>
            <person name="Puiu D."/>
            <person name="Melake-Berhan A."/>
            <person name="Jones K.M."/>
            <person name="Redman J."/>
            <person name="Chen G."/>
            <person name="Cahoon E.B."/>
            <person name="Gedil M."/>
            <person name="Stanke M."/>
            <person name="Haas B.J."/>
            <person name="Wortman J.R."/>
            <person name="Fraser-Liggett C.M."/>
            <person name="Ravel J."/>
            <person name="Rabinowicz P.D."/>
        </authorList>
    </citation>
    <scope>NUCLEOTIDE SEQUENCE [LARGE SCALE GENOMIC DNA]</scope>
    <source>
        <strain evidence="2">cv. Hale</strain>
    </source>
</reference>
<keyword evidence="2" id="KW-1185">Reference proteome</keyword>
<dbReference type="Proteomes" id="UP000008311">
    <property type="component" value="Unassembled WGS sequence"/>
</dbReference>
<name>B9TDJ9_RICCO</name>
<gene>
    <name evidence="1" type="ORF">RCOM_1806060</name>
</gene>
<feature type="non-terminal residue" evidence="1">
    <location>
        <position position="84"/>
    </location>
</feature>
<accession>B9TDJ9</accession>